<feature type="domain" description="PAS" evidence="2">
    <location>
        <begin position="10"/>
        <end position="36"/>
    </location>
</feature>
<dbReference type="InterPro" id="IPR000160">
    <property type="entry name" value="GGDEF_dom"/>
</dbReference>
<organism evidence="5 6">
    <name type="scientific">Caldichromatium japonicum</name>
    <dbReference type="NCBI Taxonomy" id="2699430"/>
    <lineage>
        <taxon>Bacteria</taxon>
        <taxon>Pseudomonadati</taxon>
        <taxon>Pseudomonadota</taxon>
        <taxon>Gammaproteobacteria</taxon>
        <taxon>Chromatiales</taxon>
        <taxon>Chromatiaceae</taxon>
        <taxon>Caldichromatium</taxon>
    </lineage>
</organism>
<evidence type="ECO:0000259" key="2">
    <source>
        <dbReference type="PROSITE" id="PS50112"/>
    </source>
</evidence>
<feature type="domain" description="GGDEF" evidence="4">
    <location>
        <begin position="121"/>
        <end position="254"/>
    </location>
</feature>
<dbReference type="KEGG" id="cjap:GWK36_02645"/>
<proteinExistence type="predicted"/>
<dbReference type="SUPFAM" id="SSF55785">
    <property type="entry name" value="PYP-like sensor domain (PAS domain)"/>
    <property type="match status" value="1"/>
</dbReference>
<protein>
    <submittedName>
        <fullName evidence="5">Diguanylate cyclase</fullName>
    </submittedName>
</protein>
<dbReference type="InterPro" id="IPR052163">
    <property type="entry name" value="DGC-Regulatory_Protein"/>
</dbReference>
<evidence type="ECO:0000313" key="5">
    <source>
        <dbReference type="EMBL" id="QIK37081.1"/>
    </source>
</evidence>
<dbReference type="InterPro" id="IPR000700">
    <property type="entry name" value="PAS-assoc_C"/>
</dbReference>
<dbReference type="PROSITE" id="PS50112">
    <property type="entry name" value="PAS"/>
    <property type="match status" value="1"/>
</dbReference>
<dbReference type="Proteomes" id="UP000502699">
    <property type="component" value="Chromosome"/>
</dbReference>
<dbReference type="NCBIfam" id="TIGR00229">
    <property type="entry name" value="sensory_box"/>
    <property type="match status" value="1"/>
</dbReference>
<dbReference type="InterPro" id="IPR043128">
    <property type="entry name" value="Rev_trsase/Diguanyl_cyclase"/>
</dbReference>
<dbReference type="Gene3D" id="3.30.450.20">
    <property type="entry name" value="PAS domain"/>
    <property type="match status" value="2"/>
</dbReference>
<dbReference type="AlphaFoldDB" id="A0A6G7VAN9"/>
<feature type="domain" description="PAC" evidence="3">
    <location>
        <begin position="33"/>
        <end position="89"/>
    </location>
</feature>
<dbReference type="GO" id="GO:0003824">
    <property type="term" value="F:catalytic activity"/>
    <property type="evidence" value="ECO:0007669"/>
    <property type="project" value="UniProtKB-ARBA"/>
</dbReference>
<dbReference type="InterPro" id="IPR035965">
    <property type="entry name" value="PAS-like_dom_sf"/>
</dbReference>
<dbReference type="RefSeq" id="WP_166269851.1">
    <property type="nucleotide sequence ID" value="NZ_CP048029.1"/>
</dbReference>
<dbReference type="CDD" id="cd00130">
    <property type="entry name" value="PAS"/>
    <property type="match status" value="1"/>
</dbReference>
<gene>
    <name evidence="5" type="ORF">GWK36_02645</name>
</gene>
<evidence type="ECO:0000259" key="4">
    <source>
        <dbReference type="PROSITE" id="PS50887"/>
    </source>
</evidence>
<evidence type="ECO:0000259" key="3">
    <source>
        <dbReference type="PROSITE" id="PS50113"/>
    </source>
</evidence>
<evidence type="ECO:0000313" key="6">
    <source>
        <dbReference type="Proteomes" id="UP000502699"/>
    </source>
</evidence>
<name>A0A6G7VAN9_9GAMM</name>
<dbReference type="PROSITE" id="PS50887">
    <property type="entry name" value="GGDEF"/>
    <property type="match status" value="1"/>
</dbReference>
<dbReference type="PANTHER" id="PTHR46663:SF4">
    <property type="entry name" value="DIGUANYLATE CYCLASE DGCT-RELATED"/>
    <property type="match status" value="1"/>
</dbReference>
<dbReference type="EMBL" id="CP048029">
    <property type="protein sequence ID" value="QIK37081.1"/>
    <property type="molecule type" value="Genomic_DNA"/>
</dbReference>
<dbReference type="NCBIfam" id="TIGR00254">
    <property type="entry name" value="GGDEF"/>
    <property type="match status" value="1"/>
</dbReference>
<dbReference type="SMART" id="SM00267">
    <property type="entry name" value="GGDEF"/>
    <property type="match status" value="1"/>
</dbReference>
<dbReference type="CDD" id="cd01949">
    <property type="entry name" value="GGDEF"/>
    <property type="match status" value="1"/>
</dbReference>
<sequence length="254" mass="28041">MTEANPLTGEGPRILYVNQAFTELTGYTAEEIIGQTPRVLQGPNTEDGQEYWIEVNIFPLRNSWGEVTHFAAIERNITAQKIKEHTLIEQTLTDPLTGLLNRRGFLGRVQHQILNTWPSAQPGSLALIDIDFFKHINDSHGHLVGDQILVHFAQLLRASLRASDVIGRYGGEEFAVFLPGANSNCAQALMDKFRQHLASTPCELNNGERLGATVSIGIAGMDLHGTDLVKLIQAADRSLYTAKRSGRNRVCIAD</sequence>
<dbReference type="Pfam" id="PF13426">
    <property type="entry name" value="PAS_9"/>
    <property type="match status" value="2"/>
</dbReference>
<dbReference type="Gene3D" id="3.30.70.270">
    <property type="match status" value="1"/>
</dbReference>
<reference evidence="6" key="1">
    <citation type="submission" date="2020-01" db="EMBL/GenBank/DDBJ databases">
        <title>Caldichromatium gen. nov., sp. nov., a thermophilic purple sulfur bacterium member of the family Chromatiaceae isolated from Nakabusa hot spring, Japan.</title>
        <authorList>
            <person name="Saini M.K."/>
            <person name="Hanada S."/>
            <person name="Tank M."/>
        </authorList>
    </citation>
    <scope>NUCLEOTIDE SEQUENCE [LARGE SCALE GENOMIC DNA]</scope>
    <source>
        <strain evidence="6">No.7</strain>
    </source>
</reference>
<dbReference type="Pfam" id="PF00990">
    <property type="entry name" value="GGDEF"/>
    <property type="match status" value="1"/>
</dbReference>
<dbReference type="PROSITE" id="PS50113">
    <property type="entry name" value="PAC"/>
    <property type="match status" value="1"/>
</dbReference>
<dbReference type="SUPFAM" id="SSF55073">
    <property type="entry name" value="Nucleotide cyclase"/>
    <property type="match status" value="1"/>
</dbReference>
<keyword evidence="6" id="KW-1185">Reference proteome</keyword>
<evidence type="ECO:0000256" key="1">
    <source>
        <dbReference type="ARBA" id="ARBA00001946"/>
    </source>
</evidence>
<accession>A0A6G7VAN9</accession>
<dbReference type="InterPro" id="IPR000014">
    <property type="entry name" value="PAS"/>
</dbReference>
<comment type="cofactor">
    <cofactor evidence="1">
        <name>Mg(2+)</name>
        <dbReference type="ChEBI" id="CHEBI:18420"/>
    </cofactor>
</comment>
<dbReference type="FunFam" id="3.30.70.270:FF:000001">
    <property type="entry name" value="Diguanylate cyclase domain protein"/>
    <property type="match status" value="1"/>
</dbReference>
<dbReference type="PANTHER" id="PTHR46663">
    <property type="entry name" value="DIGUANYLATE CYCLASE DGCT-RELATED"/>
    <property type="match status" value="1"/>
</dbReference>
<dbReference type="InterPro" id="IPR029787">
    <property type="entry name" value="Nucleotide_cyclase"/>
</dbReference>